<comment type="caution">
    <text evidence="5">The sequence shown here is derived from an EMBL/GenBank/DDBJ whole genome shotgun (WGS) entry which is preliminary data.</text>
</comment>
<dbReference type="GO" id="GO:0006952">
    <property type="term" value="P:defense response"/>
    <property type="evidence" value="ECO:0007669"/>
    <property type="project" value="UniProtKB-KW"/>
</dbReference>
<keyword evidence="3" id="KW-0520">NAD</keyword>
<dbReference type="SUPFAM" id="SSF52200">
    <property type="entry name" value="Toll/Interleukin receptor TIR domain"/>
    <property type="match status" value="1"/>
</dbReference>
<dbReference type="Pfam" id="PF00931">
    <property type="entry name" value="NB-ARC"/>
    <property type="match status" value="1"/>
</dbReference>
<keyword evidence="1" id="KW-0677">Repeat</keyword>
<dbReference type="PRINTS" id="PR00364">
    <property type="entry name" value="DISEASERSIST"/>
</dbReference>
<evidence type="ECO:0000256" key="3">
    <source>
        <dbReference type="ARBA" id="ARBA00023027"/>
    </source>
</evidence>
<dbReference type="Pfam" id="PF01582">
    <property type="entry name" value="TIR"/>
    <property type="match status" value="1"/>
</dbReference>
<accession>A0A9Q0L409</accession>
<dbReference type="InterPro" id="IPR002182">
    <property type="entry name" value="NB-ARC"/>
</dbReference>
<proteinExistence type="predicted"/>
<reference evidence="5" key="1">
    <citation type="journal article" date="2023" name="Plant J.">
        <title>The genome of the king protea, Protea cynaroides.</title>
        <authorList>
            <person name="Chang J."/>
            <person name="Duong T.A."/>
            <person name="Schoeman C."/>
            <person name="Ma X."/>
            <person name="Roodt D."/>
            <person name="Barker N."/>
            <person name="Li Z."/>
            <person name="Van de Peer Y."/>
            <person name="Mizrachi E."/>
        </authorList>
    </citation>
    <scope>NUCLEOTIDE SEQUENCE</scope>
    <source>
        <tissue evidence="5">Young leaves</tissue>
    </source>
</reference>
<dbReference type="InterPro" id="IPR042197">
    <property type="entry name" value="Apaf_helical"/>
</dbReference>
<dbReference type="GO" id="GO:0043531">
    <property type="term" value="F:ADP binding"/>
    <property type="evidence" value="ECO:0007669"/>
    <property type="project" value="InterPro"/>
</dbReference>
<dbReference type="GO" id="GO:0051707">
    <property type="term" value="P:response to other organism"/>
    <property type="evidence" value="ECO:0007669"/>
    <property type="project" value="UniProtKB-ARBA"/>
</dbReference>
<evidence type="ECO:0000256" key="2">
    <source>
        <dbReference type="ARBA" id="ARBA00022821"/>
    </source>
</evidence>
<sequence length="1007" mass="113965">MAAHDGLYQVFINFRGVDTRNNFTGFLRSALKREGIDVFIDSEDLWGGEEINPALIQAIQGSKISIPVFSKGYADGKRCLVELTEMVRCQEFNGEIILPIFFDVEPKDVRYQIGSFKASFEKHKKRNDDKTLKCWEEALTVVTGISGYELKQVDGNQSKLVNSVVERVLSESSSNCLGDTKNPIGLYTCVKEIEELLNVGSNDVGFVGISSIGGIGKTTIAKALYNRNLKKFRTSCFLANIREEASESKGLVHLQEQLIYSISKRKVDGVNVHRGKVLIQERLKGVNVLLVLDDIDSRSQLDALAIEFNWFGLGSKIIITSRDEHILNLTKVDEHAFSKNQPPEDYKQLCHDVLLLAGGLPLTLEVLGSSLFGIKEREVWQSMLQRLKDIPHEVLQKLKINYDNLEDDEKSIFFDAACFFVGSRKDTVISMWEASGFEAILAIKKLTQRSLLKFTNKVSLAYKESTSSYNEPRMHSYEELRMHDQIQTMGRGIVSEGSPRKPGKCSRLWSSNDILEVFEEQTETPMIEGIFPFENDYLWNVYLRRDVFAMMSELRFLCINRANSEVVPDLPFNLRWFSWKSSRLKIFVPTNFHHKKLVHMDLSGSWIREAWTNKPPIENQRFQKLKVLSLQSCKDLIESPDFSWFPCLEKLDLNYCQKMGTLRNSIGDLKSLVELYLVRINIKELPKSICRLSSLKRLNLAYCYSLTKLPESIGDLKSLMDLDVGATNIEELPDSICRLTSLKMLDLYLCPSLKKLPDNICNLNSLVSLVLQIVSTGLESPQSLEGTESLEEFELSGCDTIESLPELPSTLTVIGVMCCNSIQKLPDLSGLKYLRTLRLSSSENLEKIRGLEGTESLTMLNVDHCKTVTDTPRKILGQGTLLVDGLQRSDSLNVNDGIYIRVQECPVTVGMQKKSERSSNKHVVREEALKPSCSDSGSIATFARSTTRMTSAIHSFRCEKSNLQEWLKKLLPTVAILQAPENESSKGVVKLFCFTCIRWMSTSEVWW</sequence>
<dbReference type="PROSITE" id="PS50104">
    <property type="entry name" value="TIR"/>
    <property type="match status" value="1"/>
</dbReference>
<dbReference type="SMART" id="SM00255">
    <property type="entry name" value="TIR"/>
    <property type="match status" value="1"/>
</dbReference>
<evidence type="ECO:0000259" key="4">
    <source>
        <dbReference type="PROSITE" id="PS50104"/>
    </source>
</evidence>
<dbReference type="Proteomes" id="UP001141806">
    <property type="component" value="Unassembled WGS sequence"/>
</dbReference>
<dbReference type="InterPro" id="IPR032675">
    <property type="entry name" value="LRR_dom_sf"/>
</dbReference>
<dbReference type="AlphaFoldDB" id="A0A9Q0L409"/>
<dbReference type="FunFam" id="3.40.50.10140:FF:000007">
    <property type="entry name" value="Disease resistance protein (TIR-NBS-LRR class)"/>
    <property type="match status" value="1"/>
</dbReference>
<keyword evidence="6" id="KW-1185">Reference proteome</keyword>
<name>A0A9Q0L409_9MAGN</name>
<feature type="domain" description="TIR" evidence="4">
    <location>
        <begin position="6"/>
        <end position="172"/>
    </location>
</feature>
<organism evidence="5 6">
    <name type="scientific">Protea cynaroides</name>
    <dbReference type="NCBI Taxonomy" id="273540"/>
    <lineage>
        <taxon>Eukaryota</taxon>
        <taxon>Viridiplantae</taxon>
        <taxon>Streptophyta</taxon>
        <taxon>Embryophyta</taxon>
        <taxon>Tracheophyta</taxon>
        <taxon>Spermatophyta</taxon>
        <taxon>Magnoliopsida</taxon>
        <taxon>Proteales</taxon>
        <taxon>Proteaceae</taxon>
        <taxon>Protea</taxon>
    </lineage>
</organism>
<dbReference type="InterPro" id="IPR027417">
    <property type="entry name" value="P-loop_NTPase"/>
</dbReference>
<dbReference type="Gene3D" id="1.10.8.430">
    <property type="entry name" value="Helical domain of apoptotic protease-activating factors"/>
    <property type="match status" value="1"/>
</dbReference>
<dbReference type="EMBL" id="JAMYWD010000001">
    <property type="protein sequence ID" value="KAJ4982143.1"/>
    <property type="molecule type" value="Genomic_DNA"/>
</dbReference>
<dbReference type="OrthoDB" id="1357022at2759"/>
<dbReference type="SUPFAM" id="SSF52540">
    <property type="entry name" value="P-loop containing nucleoside triphosphate hydrolases"/>
    <property type="match status" value="1"/>
</dbReference>
<protein>
    <recommendedName>
        <fullName evidence="4">TIR domain-containing protein</fullName>
    </recommendedName>
</protein>
<dbReference type="SUPFAM" id="SSF52058">
    <property type="entry name" value="L domain-like"/>
    <property type="match status" value="1"/>
</dbReference>
<dbReference type="PANTHER" id="PTHR11017">
    <property type="entry name" value="LEUCINE-RICH REPEAT-CONTAINING PROTEIN"/>
    <property type="match status" value="1"/>
</dbReference>
<dbReference type="Gene3D" id="3.40.50.300">
    <property type="entry name" value="P-loop containing nucleotide triphosphate hydrolases"/>
    <property type="match status" value="1"/>
</dbReference>
<gene>
    <name evidence="5" type="ORF">NE237_032980</name>
</gene>
<dbReference type="Gene3D" id="3.80.10.10">
    <property type="entry name" value="Ribonuclease Inhibitor"/>
    <property type="match status" value="2"/>
</dbReference>
<keyword evidence="2" id="KW-0611">Plant defense</keyword>
<dbReference type="InterPro" id="IPR035897">
    <property type="entry name" value="Toll_tir_struct_dom_sf"/>
</dbReference>
<dbReference type="Gene3D" id="3.40.50.10140">
    <property type="entry name" value="Toll/interleukin-1 receptor homology (TIR) domain"/>
    <property type="match status" value="1"/>
</dbReference>
<dbReference type="PANTHER" id="PTHR11017:SF570">
    <property type="entry name" value="DISEASE RESISTANCE PROTEIN (TIR-NBS CLASS)-RELATED"/>
    <property type="match status" value="1"/>
</dbReference>
<evidence type="ECO:0000313" key="6">
    <source>
        <dbReference type="Proteomes" id="UP001141806"/>
    </source>
</evidence>
<evidence type="ECO:0000256" key="1">
    <source>
        <dbReference type="ARBA" id="ARBA00022737"/>
    </source>
</evidence>
<dbReference type="GO" id="GO:0007165">
    <property type="term" value="P:signal transduction"/>
    <property type="evidence" value="ECO:0007669"/>
    <property type="project" value="InterPro"/>
</dbReference>
<evidence type="ECO:0000313" key="5">
    <source>
        <dbReference type="EMBL" id="KAJ4982143.1"/>
    </source>
</evidence>
<dbReference type="Pfam" id="PF23598">
    <property type="entry name" value="LRR_14"/>
    <property type="match status" value="1"/>
</dbReference>
<dbReference type="InterPro" id="IPR000157">
    <property type="entry name" value="TIR_dom"/>
</dbReference>
<dbReference type="InterPro" id="IPR044974">
    <property type="entry name" value="Disease_R_plants"/>
</dbReference>
<dbReference type="InterPro" id="IPR055414">
    <property type="entry name" value="LRR_R13L4/SHOC2-like"/>
</dbReference>